<sequence length="202" mass="22843">MVLYGKSGTGKTYILSRILNDAIGQQLNAVYIDLEHQYGSTVALSAVTVTTAATTAAAMAGSTNQHKHVHLFRPCTDMDVLGLIYGLEKWFYDHSDDINVTWVMIDGEWILGDQHHGHQGQGLKWKLIEKLKQLQYHWPFALIYTYRGNETTDGAQKAFHGRQEYRFDCYKQDQAICMKLVPPSSSNHAYSVDDLKSMVTII</sequence>
<dbReference type="InterPro" id="IPR027417">
    <property type="entry name" value="P-loop_NTPase"/>
</dbReference>
<dbReference type="Proteomes" id="UP000193560">
    <property type="component" value="Unassembled WGS sequence"/>
</dbReference>
<proteinExistence type="predicted"/>
<dbReference type="EMBL" id="MCGE01000022">
    <property type="protein sequence ID" value="ORZ11096.1"/>
    <property type="molecule type" value="Genomic_DNA"/>
</dbReference>
<keyword evidence="2" id="KW-1185">Reference proteome</keyword>
<dbReference type="OrthoDB" id="2283772at2759"/>
<organism evidence="1 2">
    <name type="scientific">Absidia repens</name>
    <dbReference type="NCBI Taxonomy" id="90262"/>
    <lineage>
        <taxon>Eukaryota</taxon>
        <taxon>Fungi</taxon>
        <taxon>Fungi incertae sedis</taxon>
        <taxon>Mucoromycota</taxon>
        <taxon>Mucoromycotina</taxon>
        <taxon>Mucoromycetes</taxon>
        <taxon>Mucorales</taxon>
        <taxon>Cunninghamellaceae</taxon>
        <taxon>Absidia</taxon>
    </lineage>
</organism>
<comment type="caution">
    <text evidence="1">The sequence shown here is derived from an EMBL/GenBank/DDBJ whole genome shotgun (WGS) entry which is preliminary data.</text>
</comment>
<accession>A0A1X2I7J6</accession>
<feature type="non-terminal residue" evidence="1">
    <location>
        <position position="202"/>
    </location>
</feature>
<evidence type="ECO:0000313" key="2">
    <source>
        <dbReference type="Proteomes" id="UP000193560"/>
    </source>
</evidence>
<evidence type="ECO:0000313" key="1">
    <source>
        <dbReference type="EMBL" id="ORZ11096.1"/>
    </source>
</evidence>
<reference evidence="1 2" key="1">
    <citation type="submission" date="2016-07" db="EMBL/GenBank/DDBJ databases">
        <title>Pervasive Adenine N6-methylation of Active Genes in Fungi.</title>
        <authorList>
            <consortium name="DOE Joint Genome Institute"/>
            <person name="Mondo S.J."/>
            <person name="Dannebaum R.O."/>
            <person name="Kuo R.C."/>
            <person name="Labutti K."/>
            <person name="Haridas S."/>
            <person name="Kuo A."/>
            <person name="Salamov A."/>
            <person name="Ahrendt S.R."/>
            <person name="Lipzen A."/>
            <person name="Sullivan W."/>
            <person name="Andreopoulos W.B."/>
            <person name="Clum A."/>
            <person name="Lindquist E."/>
            <person name="Daum C."/>
            <person name="Ramamoorthy G.K."/>
            <person name="Gryganskyi A."/>
            <person name="Culley D."/>
            <person name="Magnuson J.K."/>
            <person name="James T.Y."/>
            <person name="O'Malley M.A."/>
            <person name="Stajich J.E."/>
            <person name="Spatafora J.W."/>
            <person name="Visel A."/>
            <person name="Grigoriev I.V."/>
        </authorList>
    </citation>
    <scope>NUCLEOTIDE SEQUENCE [LARGE SCALE GENOMIC DNA]</scope>
    <source>
        <strain evidence="1 2">NRRL 1336</strain>
    </source>
</reference>
<protein>
    <recommendedName>
        <fullName evidence="3">P-loop containing nucleoside triphosphate hydrolase protein</fullName>
    </recommendedName>
</protein>
<name>A0A1X2I7J6_9FUNG</name>
<gene>
    <name evidence="1" type="ORF">BCR42DRAFT_421557</name>
</gene>
<dbReference type="SUPFAM" id="SSF52540">
    <property type="entry name" value="P-loop containing nucleoside triphosphate hydrolases"/>
    <property type="match status" value="1"/>
</dbReference>
<dbReference type="Gene3D" id="3.40.50.300">
    <property type="entry name" value="P-loop containing nucleotide triphosphate hydrolases"/>
    <property type="match status" value="1"/>
</dbReference>
<evidence type="ECO:0008006" key="3">
    <source>
        <dbReference type="Google" id="ProtNLM"/>
    </source>
</evidence>
<dbReference type="AlphaFoldDB" id="A0A1X2I7J6"/>